<reference evidence="3 4" key="1">
    <citation type="submission" date="2024-09" db="EMBL/GenBank/DDBJ databases">
        <title>Chromosome-scale assembly of Riccia fluitans.</title>
        <authorList>
            <person name="Paukszto L."/>
            <person name="Sawicki J."/>
            <person name="Karawczyk K."/>
            <person name="Piernik-Szablinska J."/>
            <person name="Szczecinska M."/>
            <person name="Mazdziarz M."/>
        </authorList>
    </citation>
    <scope>NUCLEOTIDE SEQUENCE [LARGE SCALE GENOMIC DNA]</scope>
    <source>
        <strain evidence="3">Rf_01</strain>
        <tissue evidence="3">Aerial parts of the thallus</tissue>
    </source>
</reference>
<dbReference type="AlphaFoldDB" id="A0ABD1YJ25"/>
<keyword evidence="2" id="KW-0472">Membrane</keyword>
<keyword evidence="2" id="KW-1133">Transmembrane helix</keyword>
<dbReference type="PANTHER" id="PTHR36347:SF1">
    <property type="entry name" value="EXPRESSED PROTEIN"/>
    <property type="match status" value="1"/>
</dbReference>
<evidence type="ECO:0000313" key="4">
    <source>
        <dbReference type="Proteomes" id="UP001605036"/>
    </source>
</evidence>
<feature type="region of interest" description="Disordered" evidence="1">
    <location>
        <begin position="105"/>
        <end position="128"/>
    </location>
</feature>
<dbReference type="Proteomes" id="UP001605036">
    <property type="component" value="Unassembled WGS sequence"/>
</dbReference>
<organism evidence="3 4">
    <name type="scientific">Riccia fluitans</name>
    <dbReference type="NCBI Taxonomy" id="41844"/>
    <lineage>
        <taxon>Eukaryota</taxon>
        <taxon>Viridiplantae</taxon>
        <taxon>Streptophyta</taxon>
        <taxon>Embryophyta</taxon>
        <taxon>Marchantiophyta</taxon>
        <taxon>Marchantiopsida</taxon>
        <taxon>Marchantiidae</taxon>
        <taxon>Marchantiales</taxon>
        <taxon>Ricciaceae</taxon>
        <taxon>Riccia</taxon>
    </lineage>
</organism>
<protein>
    <submittedName>
        <fullName evidence="3">Uncharacterized protein</fullName>
    </submittedName>
</protein>
<proteinExistence type="predicted"/>
<name>A0ABD1YJ25_9MARC</name>
<keyword evidence="2" id="KW-0812">Transmembrane</keyword>
<dbReference type="EMBL" id="JBHFFA010000004">
    <property type="protein sequence ID" value="KAL2630653.1"/>
    <property type="molecule type" value="Genomic_DNA"/>
</dbReference>
<sequence length="197" mass="21718">MALVALPTSLSSHLLSRQIAPENLRGGSEQVSCSYACASQAKFLVRGDRLITRGRAGRISGYSSSRLRLSRDKFRVFAAGEEKSNGDGDSDVDVEALESRLGLGRRAKREGGDSKPRPPPAAPVQAKKEKKWEEMSLLEQAWSLYIGEKGFLFWLNKLAYASIFILIGAWIVFRFVGPSLGWYELDSPLLSPDKLLG</sequence>
<dbReference type="Pfam" id="PF10999">
    <property type="entry name" value="DUF2839"/>
    <property type="match status" value="1"/>
</dbReference>
<evidence type="ECO:0000256" key="1">
    <source>
        <dbReference type="SAM" id="MobiDB-lite"/>
    </source>
</evidence>
<evidence type="ECO:0000313" key="3">
    <source>
        <dbReference type="EMBL" id="KAL2630653.1"/>
    </source>
</evidence>
<dbReference type="PANTHER" id="PTHR36347">
    <property type="entry name" value="EXPRESSED PROTEIN"/>
    <property type="match status" value="1"/>
</dbReference>
<comment type="caution">
    <text evidence="3">The sequence shown here is derived from an EMBL/GenBank/DDBJ whole genome shotgun (WGS) entry which is preliminary data.</text>
</comment>
<evidence type="ECO:0000256" key="2">
    <source>
        <dbReference type="SAM" id="Phobius"/>
    </source>
</evidence>
<gene>
    <name evidence="3" type="ORF">R1flu_015339</name>
</gene>
<keyword evidence="4" id="KW-1185">Reference proteome</keyword>
<dbReference type="InterPro" id="IPR021262">
    <property type="entry name" value="DUF2839"/>
</dbReference>
<accession>A0ABD1YJ25</accession>
<feature type="transmembrane region" description="Helical" evidence="2">
    <location>
        <begin position="158"/>
        <end position="177"/>
    </location>
</feature>